<evidence type="ECO:0008006" key="3">
    <source>
        <dbReference type="Google" id="ProtNLM"/>
    </source>
</evidence>
<evidence type="ECO:0000313" key="2">
    <source>
        <dbReference type="Proteomes" id="UP001169006"/>
    </source>
</evidence>
<protein>
    <recommendedName>
        <fullName evidence="3">Tetratricopeptide repeat protein</fullName>
    </recommendedName>
</protein>
<proteinExistence type="predicted"/>
<reference evidence="1" key="2">
    <citation type="submission" date="2023-07" db="EMBL/GenBank/DDBJ databases">
        <authorList>
            <person name="Sun H."/>
        </authorList>
    </citation>
    <scope>NUCLEOTIDE SEQUENCE</scope>
    <source>
        <strain evidence="1">05753</strain>
    </source>
</reference>
<dbReference type="RefSeq" id="WP_302077404.1">
    <property type="nucleotide sequence ID" value="NZ_JAUKWQ010000004.1"/>
</dbReference>
<reference evidence="1" key="1">
    <citation type="journal article" date="2015" name="Int. J. Syst. Evol. Microbiol.">
        <title>Rhizobium oryzicola sp. nov., potential plant-growth-promoting endophytic bacteria isolated from rice roots.</title>
        <authorList>
            <person name="Zhang X.X."/>
            <person name="Gao J.S."/>
            <person name="Cao Y.H."/>
            <person name="Sheirdil R.A."/>
            <person name="Wang X.C."/>
            <person name="Zhang L."/>
        </authorList>
    </citation>
    <scope>NUCLEOTIDE SEQUENCE</scope>
    <source>
        <strain evidence="1">05753</strain>
    </source>
</reference>
<sequence>MPPNASGSGLHGQAADVDLLAALFGLERREAETFGEVVEVGLAARGLDGTVFMEELKAGKPVGAALGLPDALADAVYDRACRWFSAGRPERAEPLFRALCTLDGRVADFWVAYGVSLRACGRLSFAEIAFAVAARLRPNWALPYFHLADVFAVQHRLDAARTTLDVFFRLNDATIPVVVVDQAKRLQTVVSALGQRP</sequence>
<comment type="caution">
    <text evidence="1">The sequence shown here is derived from an EMBL/GenBank/DDBJ whole genome shotgun (WGS) entry which is preliminary data.</text>
</comment>
<gene>
    <name evidence="1" type="ORF">Q2T52_14050</name>
</gene>
<dbReference type="Gene3D" id="1.25.40.10">
    <property type="entry name" value="Tetratricopeptide repeat domain"/>
    <property type="match status" value="1"/>
</dbReference>
<dbReference type="EMBL" id="JAUKWQ010000004">
    <property type="protein sequence ID" value="MDO1583210.1"/>
    <property type="molecule type" value="Genomic_DNA"/>
</dbReference>
<accession>A0ABT8SXR3</accession>
<dbReference type="SUPFAM" id="SSF48452">
    <property type="entry name" value="TPR-like"/>
    <property type="match status" value="1"/>
</dbReference>
<dbReference type="Proteomes" id="UP001169006">
    <property type="component" value="Unassembled WGS sequence"/>
</dbReference>
<dbReference type="InterPro" id="IPR011990">
    <property type="entry name" value="TPR-like_helical_dom_sf"/>
</dbReference>
<evidence type="ECO:0000313" key="1">
    <source>
        <dbReference type="EMBL" id="MDO1583210.1"/>
    </source>
</evidence>
<name>A0ABT8SXR3_9HYPH</name>
<keyword evidence="2" id="KW-1185">Reference proteome</keyword>
<organism evidence="1 2">
    <name type="scientific">Rhizobium oryzicola</name>
    <dbReference type="NCBI Taxonomy" id="1232668"/>
    <lineage>
        <taxon>Bacteria</taxon>
        <taxon>Pseudomonadati</taxon>
        <taxon>Pseudomonadota</taxon>
        <taxon>Alphaproteobacteria</taxon>
        <taxon>Hyphomicrobiales</taxon>
        <taxon>Rhizobiaceae</taxon>
        <taxon>Rhizobium/Agrobacterium group</taxon>
        <taxon>Rhizobium</taxon>
    </lineage>
</organism>